<gene>
    <name evidence="1" type="ORF">HannXRQ_Chr05g0139421</name>
</gene>
<protein>
    <submittedName>
        <fullName evidence="1">Uncharacterized protein</fullName>
    </submittedName>
</protein>
<dbReference type="InParanoid" id="A0A251UNU0"/>
<dbReference type="AlphaFoldDB" id="A0A251UNU0"/>
<organism evidence="1 2">
    <name type="scientific">Helianthus annuus</name>
    <name type="common">Common sunflower</name>
    <dbReference type="NCBI Taxonomy" id="4232"/>
    <lineage>
        <taxon>Eukaryota</taxon>
        <taxon>Viridiplantae</taxon>
        <taxon>Streptophyta</taxon>
        <taxon>Embryophyta</taxon>
        <taxon>Tracheophyta</taxon>
        <taxon>Spermatophyta</taxon>
        <taxon>Magnoliopsida</taxon>
        <taxon>eudicotyledons</taxon>
        <taxon>Gunneridae</taxon>
        <taxon>Pentapetalae</taxon>
        <taxon>asterids</taxon>
        <taxon>campanulids</taxon>
        <taxon>Asterales</taxon>
        <taxon>Asteraceae</taxon>
        <taxon>Asteroideae</taxon>
        <taxon>Heliantheae alliance</taxon>
        <taxon>Heliantheae</taxon>
        <taxon>Helianthus</taxon>
    </lineage>
</organism>
<name>A0A251UNU0_HELAN</name>
<sequence>MKSSPHTSKISQTRTFHKRECHFGAFRFWKKYYLIFGRHHISLQGFVHPCKWLASRIPNQIPFLRYLRHHDVLRMDFHDNDGVFFVLHYHGHTFG</sequence>
<dbReference type="EMBL" id="CM007894">
    <property type="protein sequence ID" value="OTG24683.1"/>
    <property type="molecule type" value="Genomic_DNA"/>
</dbReference>
<evidence type="ECO:0000313" key="1">
    <source>
        <dbReference type="EMBL" id="OTG24683.1"/>
    </source>
</evidence>
<proteinExistence type="predicted"/>
<dbReference type="Proteomes" id="UP000215914">
    <property type="component" value="Chromosome 5"/>
</dbReference>
<evidence type="ECO:0000313" key="2">
    <source>
        <dbReference type="Proteomes" id="UP000215914"/>
    </source>
</evidence>
<keyword evidence="2" id="KW-1185">Reference proteome</keyword>
<accession>A0A251UNU0</accession>
<reference evidence="2" key="1">
    <citation type="journal article" date="2017" name="Nature">
        <title>The sunflower genome provides insights into oil metabolism, flowering and Asterid evolution.</title>
        <authorList>
            <person name="Badouin H."/>
            <person name="Gouzy J."/>
            <person name="Grassa C.J."/>
            <person name="Murat F."/>
            <person name="Staton S.E."/>
            <person name="Cottret L."/>
            <person name="Lelandais-Briere C."/>
            <person name="Owens G.L."/>
            <person name="Carrere S."/>
            <person name="Mayjonade B."/>
            <person name="Legrand L."/>
            <person name="Gill N."/>
            <person name="Kane N.C."/>
            <person name="Bowers J.E."/>
            <person name="Hubner S."/>
            <person name="Bellec A."/>
            <person name="Berard A."/>
            <person name="Berges H."/>
            <person name="Blanchet N."/>
            <person name="Boniface M.C."/>
            <person name="Brunel D."/>
            <person name="Catrice O."/>
            <person name="Chaidir N."/>
            <person name="Claudel C."/>
            <person name="Donnadieu C."/>
            <person name="Faraut T."/>
            <person name="Fievet G."/>
            <person name="Helmstetter N."/>
            <person name="King M."/>
            <person name="Knapp S.J."/>
            <person name="Lai Z."/>
            <person name="Le Paslier M.C."/>
            <person name="Lippi Y."/>
            <person name="Lorenzon L."/>
            <person name="Mandel J.R."/>
            <person name="Marage G."/>
            <person name="Marchand G."/>
            <person name="Marquand E."/>
            <person name="Bret-Mestries E."/>
            <person name="Morien E."/>
            <person name="Nambeesan S."/>
            <person name="Nguyen T."/>
            <person name="Pegot-Espagnet P."/>
            <person name="Pouilly N."/>
            <person name="Raftis F."/>
            <person name="Sallet E."/>
            <person name="Schiex T."/>
            <person name="Thomas J."/>
            <person name="Vandecasteele C."/>
            <person name="Vares D."/>
            <person name="Vear F."/>
            <person name="Vautrin S."/>
            <person name="Crespi M."/>
            <person name="Mangin B."/>
            <person name="Burke J.M."/>
            <person name="Salse J."/>
            <person name="Munos S."/>
            <person name="Vincourt P."/>
            <person name="Rieseberg L.H."/>
            <person name="Langlade N.B."/>
        </authorList>
    </citation>
    <scope>NUCLEOTIDE SEQUENCE [LARGE SCALE GENOMIC DNA]</scope>
    <source>
        <strain evidence="2">cv. SF193</strain>
    </source>
</reference>